<feature type="compositionally biased region" description="Low complexity" evidence="13">
    <location>
        <begin position="606"/>
        <end position="617"/>
    </location>
</feature>
<feature type="compositionally biased region" description="Basic residues" evidence="13">
    <location>
        <begin position="1445"/>
        <end position="1454"/>
    </location>
</feature>
<feature type="compositionally biased region" description="Basic and acidic residues" evidence="13">
    <location>
        <begin position="741"/>
        <end position="755"/>
    </location>
</feature>
<evidence type="ECO:0000259" key="14">
    <source>
        <dbReference type="PROSITE" id="PS50011"/>
    </source>
</evidence>
<gene>
    <name evidence="15" type="ORF">MUK42_07842</name>
</gene>
<keyword evidence="4" id="KW-0812">Transmembrane</keyword>
<dbReference type="GO" id="GO:0005524">
    <property type="term" value="F:ATP binding"/>
    <property type="evidence" value="ECO:0007669"/>
    <property type="project" value="UniProtKB-KW"/>
</dbReference>
<feature type="compositionally biased region" description="Basic and acidic residues" evidence="13">
    <location>
        <begin position="330"/>
        <end position="350"/>
    </location>
</feature>
<keyword evidence="2" id="KW-0723">Serine/threonine-protein kinase</keyword>
<feature type="region of interest" description="Disordered" evidence="13">
    <location>
        <begin position="1437"/>
        <end position="1477"/>
    </location>
</feature>
<keyword evidence="16" id="KW-1185">Reference proteome</keyword>
<dbReference type="GO" id="GO:0030247">
    <property type="term" value="F:polysaccharide binding"/>
    <property type="evidence" value="ECO:0007669"/>
    <property type="project" value="InterPro"/>
</dbReference>
<feature type="compositionally biased region" description="Basic and acidic residues" evidence="13">
    <location>
        <begin position="233"/>
        <end position="244"/>
    </location>
</feature>
<comment type="subcellular location">
    <subcellularLocation>
        <location evidence="1">Membrane</location>
        <topology evidence="1">Single-pass type I membrane protein</topology>
    </subcellularLocation>
</comment>
<evidence type="ECO:0000256" key="8">
    <source>
        <dbReference type="ARBA" id="ARBA00022840"/>
    </source>
</evidence>
<evidence type="ECO:0000256" key="13">
    <source>
        <dbReference type="SAM" id="MobiDB-lite"/>
    </source>
</evidence>
<name>A0A9E7JAW9_9LILI</name>
<feature type="compositionally biased region" description="Polar residues" evidence="13">
    <location>
        <begin position="645"/>
        <end position="668"/>
    </location>
</feature>
<feature type="domain" description="Protein kinase" evidence="14">
    <location>
        <begin position="2137"/>
        <end position="2457"/>
    </location>
</feature>
<dbReference type="SUPFAM" id="SSF56112">
    <property type="entry name" value="Protein kinase-like (PK-like)"/>
    <property type="match status" value="1"/>
</dbReference>
<feature type="region of interest" description="Disordered" evidence="13">
    <location>
        <begin position="318"/>
        <end position="350"/>
    </location>
</feature>
<evidence type="ECO:0000313" key="15">
    <source>
        <dbReference type="EMBL" id="URD74430.1"/>
    </source>
</evidence>
<dbReference type="PROSITE" id="PS00108">
    <property type="entry name" value="PROTEIN_KINASE_ST"/>
    <property type="match status" value="1"/>
</dbReference>
<organism evidence="15 16">
    <name type="scientific">Musa troglodytarum</name>
    <name type="common">fe'i banana</name>
    <dbReference type="NCBI Taxonomy" id="320322"/>
    <lineage>
        <taxon>Eukaryota</taxon>
        <taxon>Viridiplantae</taxon>
        <taxon>Streptophyta</taxon>
        <taxon>Embryophyta</taxon>
        <taxon>Tracheophyta</taxon>
        <taxon>Spermatophyta</taxon>
        <taxon>Magnoliopsida</taxon>
        <taxon>Liliopsida</taxon>
        <taxon>Zingiberales</taxon>
        <taxon>Musaceae</taxon>
        <taxon>Musa</taxon>
    </lineage>
</organism>
<evidence type="ECO:0000256" key="11">
    <source>
        <dbReference type="ARBA" id="ARBA00023180"/>
    </source>
</evidence>
<sequence length="2482" mass="274806">MKEKVTANVNRAPQIPHNFSVITSLLLCQSNVCNFKGSSAAKTQDAEANVRTLMLTRPVCCKPNAMVMQHLLGDMWKKGGLDTLGPQRGGPLLSSPTEETMRILSWVQNKFHGRQEKKKLDAGMGSTHYASMSGNQKEEPNDWPQALLTIGTLGNNDLKGESKRVEYSQDLDSSQDLSDFTIEEVHKLQKELKKLLTRKSKLKSSGSEIGEEDRANLPLNRFLNCPSSLEVDRTANTKHARSENENNGDLSPNTKIILSKLRDALLGNRNAIKKKSISFLLKKVFVCGGGFAPAPSSRDPVPESRMEKILRAILTKKMSQPNSAPASSKKYLENKPAERTREGEEEDKNKAQCKWVKTDSECKFSYCWNSSTSNMCSFGSSECKSRLGFALGVKDSFASFTACNVADQLCFSNIYLSTKRCELFISGNGKTEKLASGLLNSFITHLKVAEQQAAQGGKSIKLEVQRSTNGDSWFNKGTLERFVRFVSTPEVLESANAYDAEMSQLEGARRIYSQGAGDPLAGTLGEVDTSTMATVDTTKMELLRTIDLRLTTLEQDLATACACAFSAGFSIENVSELLLFAEYFDADRLKHPELIGKQQQSKAMESSANGNIRSSSSLDTDMPIDESELAHGGGRKPPDGDGLQLHNSNISKPSHFNTTPLSGTSQQAKLIQQRLEGAMLEQPVPPASSANVPAQSGGASFRRLSVQDRINLFEDKQKEQSASSRNISTASVNNKVLASKGEQRRRPSDVSEKSVLRRWSGASDMSIVPSCSISKSFNDQKESGSDVGTPTSENLQLQSMSKTEEAEVSGFEDTATSQCWLDLKESATDTSSYSLFLSRSQFKAFPSNGECTDDEGIKFSLNKGKQFLEKGQDTCYLSASMSRMKYCGSSDQDASMVHQKGFLGTSSNAGLKDYAVCHIQLKAEDQVQIEDQKTLLDISQPVLPVTEQVRLRDQESLQTQTREIPSRASSAGIKDQPKVVNQFWTFEERVNPLVKPKGPSDSPVQFGNSSVLSSENNLLACQSMGKTSPSRVEEGGGGNAAACHATFGSCLVKTKEDTDHQGINWHQAANPERCVDGIADTNINCMPAFPLRQATEMLEMVEPPSAHLGGQLQVARPLKGNQELNDELQMKANELEKHFAEHKLRTLGEQTTSSRRNRPVNVQDKHVPMTVEKTLAVALPGQLPETNALRETSNSAIDFDANFLLKMVSNVENDSSINQAPDTLSPSDDSRGKFYYKYMQKRNAKLQEEWVKRGDQKEAKMKAMHDSLDCSQAEMNSIYSGSADRQYSRYRHRRMEKLRYFSNNPALRSENQAVKSVQEEEDLEEVREQVDHGQDISFNDLFGDNTSEITNLMELLSMKTLSSSTPWTVLKPSVKSIKSVPIKCRTQTGNPLAESLPNFSDFIKENAKPSTDNNRASTREKRKIFSRSKSIIEAANLVKEEKPQRSHSMRKRTARPSELKDHSSVNSDSTELTPLGVSKGPTNANFIDKVQRSREAKSYIRKEKVTGLGLRANIHKPKTCKVSKANKNGLVFEGIVHREDSSGLVNDVLETEISFAEGGAKAIDFLILDCEKPRNNQGYNNSDIFGSENHVQRSLSQADYDTVPESPIFSTSARNEQESPGESPRSWDLHLHQSFSDVHDASEIHASIDSPVGSPASWNLHPQNQTMETDASRMRKKWGTAQMPMIVANASQQPCMDVTEGFKRILKFGRKSKGVESQVTNWVSASTTSEGDDETIDGHDLAAQPENDLRKPKMGHDKFTDGEIFPEQGSFLVLPIITQLHSKPSSKLQIEKGPSIWKLSESTTLFLLSIFIPEQGIQAKSEKPPIATATAALLPPSYAADAVCEEDACSLRLPMAATEASAIFPLLLLLHLLFSGLAAARQEDCPPFSCGQLRDVKYPFRRKDDPAICGETTYQLSCDANRSTFRIGSADYFLTQISNETSTFRLVDPNFANGSCGLPEPLLPTNWSTAGLDCHSYYWASFMSCSKTIQNDTRYHLLSCLPHEDTFVYVILAPFAYRLGYLHPWCEYLSMIPVAYDAFVIPPSSAIDAFSILQKGFNCYIPGRPPHWKSTIIHQCLKEATSVFSDLITSKRLLSIVSSVVRSEYHFAACQDDYFYGTSFSRIIIATTVLIQIVQLMIVLFILGRFVIAPITLCVFLAHELWVSRASVDTVEKFLRAQQTLTPTRYAYTDIVAITRHFRQKLGQGGFGSVFKGELAGGLLDPPCECGEAGRLLRRGSKRALVYEYMPNGSLDRYIFSSNPTAARTFTSEKLIDIAMGVARGIHYLHRGCDMQILHFDIKPHNILLDRSFTPKISDFGLAKLYPKGNSLVSVSAARGTVGYIAPELISRSFGIISHKSDVYSFGMLLMEMAGRRRNVDPRAENSSQVYYPSWIYDKLARQQEIQLDDTSEIEELEKKLAVVGLWCIQIKPSERPTMAKVMEMLEADVSSLPMPPKPFFSSVASTSETKTCLTSSSAELSIISE</sequence>
<keyword evidence="3" id="KW-0808">Transferase</keyword>
<feature type="region of interest" description="Disordered" evidence="13">
    <location>
        <begin position="715"/>
        <end position="756"/>
    </location>
</feature>
<evidence type="ECO:0000256" key="12">
    <source>
        <dbReference type="SAM" id="Coils"/>
    </source>
</evidence>
<dbReference type="EMBL" id="CP097502">
    <property type="protein sequence ID" value="URD74430.1"/>
    <property type="molecule type" value="Genomic_DNA"/>
</dbReference>
<keyword evidence="10" id="KW-0472">Membrane</keyword>
<dbReference type="Proteomes" id="UP001055439">
    <property type="component" value="Chromosome 1"/>
</dbReference>
<dbReference type="Gene3D" id="1.10.510.10">
    <property type="entry name" value="Transferase(Phosphotransferase) domain 1"/>
    <property type="match status" value="1"/>
</dbReference>
<evidence type="ECO:0000256" key="7">
    <source>
        <dbReference type="ARBA" id="ARBA00022777"/>
    </source>
</evidence>
<feature type="compositionally biased region" description="Polar residues" evidence="13">
    <location>
        <begin position="1608"/>
        <end position="1620"/>
    </location>
</feature>
<feature type="region of interest" description="Disordered" evidence="13">
    <location>
        <begin position="596"/>
        <end position="668"/>
    </location>
</feature>
<dbReference type="PANTHER" id="PTHR31008:SF15">
    <property type="entry name" value="GPI-ANCHORED ADHESIN-LIKE PROTEIN"/>
    <property type="match status" value="1"/>
</dbReference>
<dbReference type="SMART" id="SM00220">
    <property type="entry name" value="S_TKc"/>
    <property type="match status" value="1"/>
</dbReference>
<dbReference type="InterPro" id="IPR008271">
    <property type="entry name" value="Ser/Thr_kinase_AS"/>
</dbReference>
<feature type="coiled-coil region" evidence="12">
    <location>
        <begin position="1118"/>
        <end position="1145"/>
    </location>
</feature>
<dbReference type="GO" id="GO:0016020">
    <property type="term" value="C:membrane"/>
    <property type="evidence" value="ECO:0007669"/>
    <property type="project" value="UniProtKB-SubCell"/>
</dbReference>
<feature type="region of interest" description="Disordered" evidence="13">
    <location>
        <begin position="233"/>
        <end position="252"/>
    </location>
</feature>
<evidence type="ECO:0000256" key="5">
    <source>
        <dbReference type="ARBA" id="ARBA00022729"/>
    </source>
</evidence>
<keyword evidence="12" id="KW-0175">Coiled coil</keyword>
<dbReference type="OrthoDB" id="767933at2759"/>
<dbReference type="PROSITE" id="PS50011">
    <property type="entry name" value="PROTEIN_KINASE_DOM"/>
    <property type="match status" value="1"/>
</dbReference>
<dbReference type="InterPro" id="IPR025287">
    <property type="entry name" value="WAK_GUB"/>
</dbReference>
<dbReference type="FunFam" id="1.10.510.10:FF:000590">
    <property type="entry name" value="PR5-like receptor kinase"/>
    <property type="match status" value="1"/>
</dbReference>
<protein>
    <recommendedName>
        <fullName evidence="14">Protein kinase domain-containing protein</fullName>
    </recommendedName>
</protein>
<feature type="region of interest" description="Disordered" evidence="13">
    <location>
        <begin position="1603"/>
        <end position="1628"/>
    </location>
</feature>
<dbReference type="InterPro" id="IPR000719">
    <property type="entry name" value="Prot_kinase_dom"/>
</dbReference>
<keyword evidence="5" id="KW-0732">Signal</keyword>
<dbReference type="Pfam" id="PF13947">
    <property type="entry name" value="GUB_WAK_bind"/>
    <property type="match status" value="1"/>
</dbReference>
<feature type="region of interest" description="Disordered" evidence="13">
    <location>
        <begin position="775"/>
        <end position="808"/>
    </location>
</feature>
<proteinExistence type="predicted"/>
<dbReference type="PANTHER" id="PTHR31008">
    <property type="entry name" value="COP1-INTERACTING PROTEIN-RELATED"/>
    <property type="match status" value="1"/>
</dbReference>
<evidence type="ECO:0000256" key="9">
    <source>
        <dbReference type="ARBA" id="ARBA00022989"/>
    </source>
</evidence>
<feature type="compositionally biased region" description="Polar residues" evidence="13">
    <location>
        <begin position="786"/>
        <end position="801"/>
    </location>
</feature>
<evidence type="ECO:0000256" key="1">
    <source>
        <dbReference type="ARBA" id="ARBA00004479"/>
    </source>
</evidence>
<feature type="region of interest" description="Disordered" evidence="13">
    <location>
        <begin position="1404"/>
        <end position="1424"/>
    </location>
</feature>
<evidence type="ECO:0000256" key="4">
    <source>
        <dbReference type="ARBA" id="ARBA00022692"/>
    </source>
</evidence>
<dbReference type="GO" id="GO:0004674">
    <property type="term" value="F:protein serine/threonine kinase activity"/>
    <property type="evidence" value="ECO:0007669"/>
    <property type="project" value="UniProtKB-KW"/>
</dbReference>
<evidence type="ECO:0000256" key="6">
    <source>
        <dbReference type="ARBA" id="ARBA00022741"/>
    </source>
</evidence>
<dbReference type="InterPro" id="IPR011009">
    <property type="entry name" value="Kinase-like_dom_sf"/>
</dbReference>
<evidence type="ECO:0000256" key="3">
    <source>
        <dbReference type="ARBA" id="ARBA00022679"/>
    </source>
</evidence>
<keyword evidence="9" id="KW-1133">Transmembrane helix</keyword>
<keyword evidence="6" id="KW-0547">Nucleotide-binding</keyword>
<evidence type="ECO:0000313" key="16">
    <source>
        <dbReference type="Proteomes" id="UP001055439"/>
    </source>
</evidence>
<keyword evidence="11" id="KW-0325">Glycoprotein</keyword>
<evidence type="ECO:0000256" key="10">
    <source>
        <dbReference type="ARBA" id="ARBA00023136"/>
    </source>
</evidence>
<accession>A0A9E7JAW9</accession>
<dbReference type="Pfam" id="PF00069">
    <property type="entry name" value="Pkinase"/>
    <property type="match status" value="1"/>
</dbReference>
<evidence type="ECO:0000256" key="2">
    <source>
        <dbReference type="ARBA" id="ARBA00022527"/>
    </source>
</evidence>
<reference evidence="15" key="1">
    <citation type="submission" date="2022-05" db="EMBL/GenBank/DDBJ databases">
        <title>The Musa troglodytarum L. genome provides insights into the mechanism of non-climacteric behaviour and enrichment of carotenoids.</title>
        <authorList>
            <person name="Wang J."/>
        </authorList>
    </citation>
    <scope>NUCLEOTIDE SEQUENCE</scope>
    <source>
        <tissue evidence="15">Leaf</tissue>
    </source>
</reference>
<keyword evidence="8" id="KW-0067">ATP-binding</keyword>
<feature type="compositionally biased region" description="Polar residues" evidence="13">
    <location>
        <begin position="720"/>
        <end position="736"/>
    </location>
</feature>
<keyword evidence="7" id="KW-0418">Kinase</keyword>